<protein>
    <submittedName>
        <fullName evidence="1">Uncharacterized protein</fullName>
    </submittedName>
</protein>
<dbReference type="AlphaFoldDB" id="A0A0A8ZZR1"/>
<accession>A0A0A8ZZR1</accession>
<reference evidence="1" key="2">
    <citation type="journal article" date="2015" name="Data Brief">
        <title>Shoot transcriptome of the giant reed, Arundo donax.</title>
        <authorList>
            <person name="Barrero R.A."/>
            <person name="Guerrero F.D."/>
            <person name="Moolhuijzen P."/>
            <person name="Goolsby J.A."/>
            <person name="Tidwell J."/>
            <person name="Bellgard S.E."/>
            <person name="Bellgard M.I."/>
        </authorList>
    </citation>
    <scope>NUCLEOTIDE SEQUENCE</scope>
    <source>
        <tissue evidence="1">Shoot tissue taken approximately 20 cm above the soil surface</tissue>
    </source>
</reference>
<dbReference type="EMBL" id="GBRH01253564">
    <property type="protein sequence ID" value="JAD44331.1"/>
    <property type="molecule type" value="Transcribed_RNA"/>
</dbReference>
<evidence type="ECO:0000313" key="1">
    <source>
        <dbReference type="EMBL" id="JAD44331.1"/>
    </source>
</evidence>
<organism evidence="1">
    <name type="scientific">Arundo donax</name>
    <name type="common">Giant reed</name>
    <name type="synonym">Donax arundinaceus</name>
    <dbReference type="NCBI Taxonomy" id="35708"/>
    <lineage>
        <taxon>Eukaryota</taxon>
        <taxon>Viridiplantae</taxon>
        <taxon>Streptophyta</taxon>
        <taxon>Embryophyta</taxon>
        <taxon>Tracheophyta</taxon>
        <taxon>Spermatophyta</taxon>
        <taxon>Magnoliopsida</taxon>
        <taxon>Liliopsida</taxon>
        <taxon>Poales</taxon>
        <taxon>Poaceae</taxon>
        <taxon>PACMAD clade</taxon>
        <taxon>Arundinoideae</taxon>
        <taxon>Arundineae</taxon>
        <taxon>Arundo</taxon>
    </lineage>
</organism>
<reference evidence="1" key="1">
    <citation type="submission" date="2014-09" db="EMBL/GenBank/DDBJ databases">
        <authorList>
            <person name="Magalhaes I.L.F."/>
            <person name="Oliveira U."/>
            <person name="Santos F.R."/>
            <person name="Vidigal T.H.D.A."/>
            <person name="Brescovit A.D."/>
            <person name="Santos A.J."/>
        </authorList>
    </citation>
    <scope>NUCLEOTIDE SEQUENCE</scope>
    <source>
        <tissue evidence="1">Shoot tissue taken approximately 20 cm above the soil surface</tissue>
    </source>
</reference>
<proteinExistence type="predicted"/>
<sequence length="63" mass="7356">MCLNLCETASTVLRARLPAYYIHRVAVQRWKKHRAYFGTSTVLRQLSCRLKPEYSHIVELCSS</sequence>
<name>A0A0A8ZZR1_ARUDO</name>